<evidence type="ECO:0000256" key="5">
    <source>
        <dbReference type="ARBA" id="ARBA00022840"/>
    </source>
</evidence>
<dbReference type="EMBL" id="FQUS01000027">
    <property type="protein sequence ID" value="SHG40793.1"/>
    <property type="molecule type" value="Genomic_DNA"/>
</dbReference>
<gene>
    <name evidence="8" type="ORF">SAMN05443144_12737</name>
</gene>
<evidence type="ECO:0000313" key="8">
    <source>
        <dbReference type="EMBL" id="SHG40793.1"/>
    </source>
</evidence>
<dbReference type="CDD" id="cd01164">
    <property type="entry name" value="FruK_PfkB_like"/>
    <property type="match status" value="1"/>
</dbReference>
<dbReference type="RefSeq" id="WP_073067868.1">
    <property type="nucleotide sequence ID" value="NZ_FQUS01000027.1"/>
</dbReference>
<dbReference type="InterPro" id="IPR029056">
    <property type="entry name" value="Ribokinase-like"/>
</dbReference>
<dbReference type="Gene3D" id="3.40.1190.20">
    <property type="match status" value="1"/>
</dbReference>
<dbReference type="PIRSF" id="PIRSF000535">
    <property type="entry name" value="1PFK/6PFK/LacC"/>
    <property type="match status" value="1"/>
</dbReference>
<comment type="similarity">
    <text evidence="1">Belongs to the carbohydrate kinase PfkB family.</text>
</comment>
<dbReference type="GO" id="GO:0005829">
    <property type="term" value="C:cytosol"/>
    <property type="evidence" value="ECO:0007669"/>
    <property type="project" value="TreeGrafter"/>
</dbReference>
<dbReference type="OrthoDB" id="9801219at2"/>
<keyword evidence="5" id="KW-0067">ATP-binding</keyword>
<keyword evidence="4 8" id="KW-0418">Kinase</keyword>
<dbReference type="InterPro" id="IPR017583">
    <property type="entry name" value="Tagatose/fructose_Pkinase"/>
</dbReference>
<evidence type="ECO:0000259" key="7">
    <source>
        <dbReference type="Pfam" id="PF00294"/>
    </source>
</evidence>
<feature type="domain" description="Carbohydrate kinase PfkB" evidence="7">
    <location>
        <begin position="24"/>
        <end position="282"/>
    </location>
</feature>
<proteinExistence type="inferred from homology"/>
<dbReference type="PANTHER" id="PTHR46566">
    <property type="entry name" value="1-PHOSPHOFRUCTOKINASE-RELATED"/>
    <property type="match status" value="1"/>
</dbReference>
<accession>A0A1M5JL95</accession>
<reference evidence="8 9" key="1">
    <citation type="submission" date="2016-11" db="EMBL/GenBank/DDBJ databases">
        <authorList>
            <person name="Jaros S."/>
            <person name="Januszkiewicz K."/>
            <person name="Wedrychowicz H."/>
        </authorList>
    </citation>
    <scope>NUCLEOTIDE SEQUENCE [LARGE SCALE GENOMIC DNA]</scope>
    <source>
        <strain evidence="8 9">DSM 21986</strain>
    </source>
</reference>
<organism evidence="8 9">
    <name type="scientific">Fodinibius roseus</name>
    <dbReference type="NCBI Taxonomy" id="1194090"/>
    <lineage>
        <taxon>Bacteria</taxon>
        <taxon>Pseudomonadati</taxon>
        <taxon>Balneolota</taxon>
        <taxon>Balneolia</taxon>
        <taxon>Balneolales</taxon>
        <taxon>Balneolaceae</taxon>
        <taxon>Fodinibius</taxon>
    </lineage>
</organism>
<evidence type="ECO:0000256" key="6">
    <source>
        <dbReference type="PIRNR" id="PIRNR000535"/>
    </source>
</evidence>
<evidence type="ECO:0000256" key="1">
    <source>
        <dbReference type="ARBA" id="ARBA00010688"/>
    </source>
</evidence>
<keyword evidence="9" id="KW-1185">Reference proteome</keyword>
<name>A0A1M5JL95_9BACT</name>
<sequence length="304" mass="32526">MILTACPNPSVDKFLSLSSIKPGQVNRSTGEAAFPGGKGVHVALAVNELGVASHLAGFWGGPTGQWIKQMCSRQGIDSSGPAIDGWTRTCLTIRSGKELKDTEILEHGPTVTERDLHHFWEAVDQKAGQTNLICVSGSWPDGSPDQVYQSLGTYCEDPRFSVWIDASGDRLKQAIDIHPYGIHVNTTEARSLLGREDTADNYARALLDYCEVAAVTDGADGLYLASGDGVYHAYCPVEKVISTVGCGDCLLAGLLVGQHKGASLREMAVLGTACGAANCLRPDLGMLYRSDVDDLRKKVTCNKI</sequence>
<evidence type="ECO:0000256" key="4">
    <source>
        <dbReference type="ARBA" id="ARBA00022777"/>
    </source>
</evidence>
<protein>
    <submittedName>
        <fullName evidence="8">1-phosphofructokinase/tagatose 6-phosphate kinase</fullName>
    </submittedName>
</protein>
<dbReference type="GO" id="GO:0005524">
    <property type="term" value="F:ATP binding"/>
    <property type="evidence" value="ECO:0007669"/>
    <property type="project" value="UniProtKB-KW"/>
</dbReference>
<evidence type="ECO:0000256" key="2">
    <source>
        <dbReference type="ARBA" id="ARBA00022679"/>
    </source>
</evidence>
<dbReference type="InterPro" id="IPR011611">
    <property type="entry name" value="PfkB_dom"/>
</dbReference>
<evidence type="ECO:0000313" key="9">
    <source>
        <dbReference type="Proteomes" id="UP000184041"/>
    </source>
</evidence>
<dbReference type="Proteomes" id="UP000184041">
    <property type="component" value="Unassembled WGS sequence"/>
</dbReference>
<evidence type="ECO:0000256" key="3">
    <source>
        <dbReference type="ARBA" id="ARBA00022741"/>
    </source>
</evidence>
<dbReference type="STRING" id="1194090.SAMN05443144_12737"/>
<dbReference type="PANTHER" id="PTHR46566:SF2">
    <property type="entry name" value="ATP-DEPENDENT 6-PHOSPHOFRUCTOKINASE ISOZYME 2"/>
    <property type="match status" value="1"/>
</dbReference>
<dbReference type="SUPFAM" id="SSF53613">
    <property type="entry name" value="Ribokinase-like"/>
    <property type="match status" value="1"/>
</dbReference>
<dbReference type="AlphaFoldDB" id="A0A1M5JL95"/>
<dbReference type="NCBIfam" id="TIGR03168">
    <property type="entry name" value="1-PFK"/>
    <property type="match status" value="1"/>
</dbReference>
<keyword evidence="2 6" id="KW-0808">Transferase</keyword>
<dbReference type="Pfam" id="PF00294">
    <property type="entry name" value="PfkB"/>
    <property type="match status" value="1"/>
</dbReference>
<keyword evidence="3" id="KW-0547">Nucleotide-binding</keyword>
<dbReference type="GO" id="GO:0008443">
    <property type="term" value="F:phosphofructokinase activity"/>
    <property type="evidence" value="ECO:0007669"/>
    <property type="project" value="TreeGrafter"/>
</dbReference>